<accession>A0A319ELW2</accession>
<feature type="compositionally biased region" description="Polar residues" evidence="1">
    <location>
        <begin position="1"/>
        <end position="15"/>
    </location>
</feature>
<evidence type="ECO:0000313" key="3">
    <source>
        <dbReference type="Proteomes" id="UP000248423"/>
    </source>
</evidence>
<protein>
    <recommendedName>
        <fullName evidence="4">Purine and uridine phosphorylase</fullName>
    </recommendedName>
</protein>
<evidence type="ECO:0008006" key="4">
    <source>
        <dbReference type="Google" id="ProtNLM"/>
    </source>
</evidence>
<dbReference type="OrthoDB" id="1577640at2759"/>
<dbReference type="InterPro" id="IPR035994">
    <property type="entry name" value="Nucleoside_phosphorylase_sf"/>
</dbReference>
<dbReference type="AlphaFoldDB" id="A0A319ELW2"/>
<reference evidence="2 3" key="1">
    <citation type="submission" date="2018-02" db="EMBL/GenBank/DDBJ databases">
        <title>The genomes of Aspergillus section Nigri reveals drivers in fungal speciation.</title>
        <authorList>
            <consortium name="DOE Joint Genome Institute"/>
            <person name="Vesth T.C."/>
            <person name="Nybo J."/>
            <person name="Theobald S."/>
            <person name="Brandl J."/>
            <person name="Frisvad J.C."/>
            <person name="Nielsen K.F."/>
            <person name="Lyhne E.K."/>
            <person name="Kogle M.E."/>
            <person name="Kuo A."/>
            <person name="Riley R."/>
            <person name="Clum A."/>
            <person name="Nolan M."/>
            <person name="Lipzen A."/>
            <person name="Salamov A."/>
            <person name="Henrissat B."/>
            <person name="Wiebenga A."/>
            <person name="De vries R.P."/>
            <person name="Grigoriev I.V."/>
            <person name="Mortensen U.H."/>
            <person name="Andersen M.R."/>
            <person name="Baker S.E."/>
        </authorList>
    </citation>
    <scope>NUCLEOTIDE SEQUENCE [LARGE SCALE GENOMIC DNA]</scope>
    <source>
        <strain evidence="2 3">CBS 121057</strain>
    </source>
</reference>
<keyword evidence="3" id="KW-1185">Reference proteome</keyword>
<dbReference type="VEuPathDB" id="FungiDB:BO78DRAFT_466419"/>
<organism evidence="2 3">
    <name type="scientific">Aspergillus sclerotiicarbonarius (strain CBS 121057 / IBT 28362)</name>
    <dbReference type="NCBI Taxonomy" id="1448318"/>
    <lineage>
        <taxon>Eukaryota</taxon>
        <taxon>Fungi</taxon>
        <taxon>Dikarya</taxon>
        <taxon>Ascomycota</taxon>
        <taxon>Pezizomycotina</taxon>
        <taxon>Eurotiomycetes</taxon>
        <taxon>Eurotiomycetidae</taxon>
        <taxon>Eurotiales</taxon>
        <taxon>Aspergillaceae</taxon>
        <taxon>Aspergillus</taxon>
        <taxon>Aspergillus subgen. Circumdati</taxon>
    </lineage>
</organism>
<feature type="region of interest" description="Disordered" evidence="1">
    <location>
        <begin position="1"/>
        <end position="33"/>
    </location>
</feature>
<evidence type="ECO:0000256" key="1">
    <source>
        <dbReference type="SAM" id="MobiDB-lite"/>
    </source>
</evidence>
<name>A0A319ELW2_ASPSB</name>
<dbReference type="STRING" id="1448318.A0A319ELW2"/>
<dbReference type="GO" id="GO:0003824">
    <property type="term" value="F:catalytic activity"/>
    <property type="evidence" value="ECO:0007669"/>
    <property type="project" value="InterPro"/>
</dbReference>
<sequence>MARNTHTSPSGQDNSLAHIHGPENEEQNNADPRQNALPALTRTSYTMAWICTRRIEMSAAIAALDSQHQPLAQSFSDPNIYTLGSIQKKNIVIAMTDPFTVTLITTMFPALTVSIVMGIGSGVPVGTGIRLGDAVINTPLLPRGGAVRDDYDRAVRSGELHHHHHHHQPSNVLLTALAQFERDQTLLRSRVSGNLAQIQETCAEFAHPGPEYDFLFQSEYEHTGGDCEAGCDMGYLIPREEGGEGRLNASPTVHRGLILYWDGGMRNGVARDRMVENVNTIRGAMGWADDRKVLCFDSGAAGLMHHLPSLVVRGISDYADSHASPRWQAYAAAVAAAVARDLVRHVLATEDLLVDGEDEREEGHGN</sequence>
<dbReference type="SUPFAM" id="SSF53167">
    <property type="entry name" value="Purine and uridine phosphorylases"/>
    <property type="match status" value="1"/>
</dbReference>
<evidence type="ECO:0000313" key="2">
    <source>
        <dbReference type="EMBL" id="PYI11282.1"/>
    </source>
</evidence>
<dbReference type="GO" id="GO:0009116">
    <property type="term" value="P:nucleoside metabolic process"/>
    <property type="evidence" value="ECO:0007669"/>
    <property type="project" value="InterPro"/>
</dbReference>
<proteinExistence type="predicted"/>
<dbReference type="Gene3D" id="3.40.50.1580">
    <property type="entry name" value="Nucleoside phosphorylase domain"/>
    <property type="match status" value="1"/>
</dbReference>
<dbReference type="PANTHER" id="PTHR46082:SF11">
    <property type="entry name" value="AAA+ ATPASE DOMAIN-CONTAINING PROTEIN-RELATED"/>
    <property type="match status" value="1"/>
</dbReference>
<gene>
    <name evidence="2" type="ORF">BO78DRAFT_466419</name>
</gene>
<dbReference type="Proteomes" id="UP000248423">
    <property type="component" value="Unassembled WGS sequence"/>
</dbReference>
<dbReference type="PANTHER" id="PTHR46082">
    <property type="entry name" value="ATP/GTP-BINDING PROTEIN-RELATED"/>
    <property type="match status" value="1"/>
</dbReference>
<dbReference type="InterPro" id="IPR053137">
    <property type="entry name" value="NLR-like"/>
</dbReference>
<dbReference type="EMBL" id="KZ826318">
    <property type="protein sequence ID" value="PYI11282.1"/>
    <property type="molecule type" value="Genomic_DNA"/>
</dbReference>